<dbReference type="AlphaFoldDB" id="A0A0F9JJQ3"/>
<dbReference type="SUPFAM" id="SSF56954">
    <property type="entry name" value="Outer membrane efflux proteins (OEP)"/>
    <property type="match status" value="1"/>
</dbReference>
<comment type="caution">
    <text evidence="1">The sequence shown here is derived from an EMBL/GenBank/DDBJ whole genome shotgun (WGS) entry which is preliminary data.</text>
</comment>
<dbReference type="EMBL" id="LAZR01011266">
    <property type="protein sequence ID" value="KKM62581.1"/>
    <property type="molecule type" value="Genomic_DNA"/>
</dbReference>
<organism evidence="1">
    <name type="scientific">marine sediment metagenome</name>
    <dbReference type="NCBI Taxonomy" id="412755"/>
    <lineage>
        <taxon>unclassified sequences</taxon>
        <taxon>metagenomes</taxon>
        <taxon>ecological metagenomes</taxon>
    </lineage>
</organism>
<evidence type="ECO:0008006" key="2">
    <source>
        <dbReference type="Google" id="ProtNLM"/>
    </source>
</evidence>
<proteinExistence type="predicted"/>
<sequence>ARHYSDVVLPLRRQIDAETLLSYSGMITSTFDLLNDARERIGSQLEAANAKREFWLASAGLTAAIYGGGSGGGGAGGETQIAAGGGGGH</sequence>
<feature type="non-terminal residue" evidence="1">
    <location>
        <position position="1"/>
    </location>
</feature>
<accession>A0A0F9JJQ3</accession>
<protein>
    <recommendedName>
        <fullName evidence="2">Outer membrane efflux protein</fullName>
    </recommendedName>
</protein>
<name>A0A0F9JJQ3_9ZZZZ</name>
<gene>
    <name evidence="1" type="ORF">LCGC14_1520270</name>
</gene>
<evidence type="ECO:0000313" key="1">
    <source>
        <dbReference type="EMBL" id="KKM62581.1"/>
    </source>
</evidence>
<reference evidence="1" key="1">
    <citation type="journal article" date="2015" name="Nature">
        <title>Complex archaea that bridge the gap between prokaryotes and eukaryotes.</title>
        <authorList>
            <person name="Spang A."/>
            <person name="Saw J.H."/>
            <person name="Jorgensen S.L."/>
            <person name="Zaremba-Niedzwiedzka K."/>
            <person name="Martijn J."/>
            <person name="Lind A.E."/>
            <person name="van Eijk R."/>
            <person name="Schleper C."/>
            <person name="Guy L."/>
            <person name="Ettema T.J."/>
        </authorList>
    </citation>
    <scope>NUCLEOTIDE SEQUENCE</scope>
</reference>